<organism evidence="1 2">
    <name type="scientific">Popillia japonica</name>
    <name type="common">Japanese beetle</name>
    <dbReference type="NCBI Taxonomy" id="7064"/>
    <lineage>
        <taxon>Eukaryota</taxon>
        <taxon>Metazoa</taxon>
        <taxon>Ecdysozoa</taxon>
        <taxon>Arthropoda</taxon>
        <taxon>Hexapoda</taxon>
        <taxon>Insecta</taxon>
        <taxon>Pterygota</taxon>
        <taxon>Neoptera</taxon>
        <taxon>Endopterygota</taxon>
        <taxon>Coleoptera</taxon>
        <taxon>Polyphaga</taxon>
        <taxon>Scarabaeiformia</taxon>
        <taxon>Scarabaeidae</taxon>
        <taxon>Rutelinae</taxon>
        <taxon>Popillia</taxon>
    </lineage>
</organism>
<keyword evidence="2" id="KW-1185">Reference proteome</keyword>
<evidence type="ECO:0000313" key="2">
    <source>
        <dbReference type="Proteomes" id="UP001458880"/>
    </source>
</evidence>
<dbReference type="AlphaFoldDB" id="A0AAW1HSI5"/>
<gene>
    <name evidence="1" type="ORF">QE152_g40102</name>
</gene>
<name>A0AAW1HSI5_POPJA</name>
<evidence type="ECO:0000313" key="1">
    <source>
        <dbReference type="EMBL" id="KAK9679343.1"/>
    </source>
</evidence>
<proteinExistence type="predicted"/>
<accession>A0AAW1HSI5</accession>
<protein>
    <submittedName>
        <fullName evidence="1">Uncharacterized protein</fullName>
    </submittedName>
</protein>
<dbReference type="EMBL" id="JASPKY010001040">
    <property type="protein sequence ID" value="KAK9679343.1"/>
    <property type="molecule type" value="Genomic_DNA"/>
</dbReference>
<reference evidence="1 2" key="1">
    <citation type="journal article" date="2024" name="BMC Genomics">
        <title>De novo assembly and annotation of Popillia japonica's genome with initial clues to its potential as an invasive pest.</title>
        <authorList>
            <person name="Cucini C."/>
            <person name="Boschi S."/>
            <person name="Funari R."/>
            <person name="Cardaioli E."/>
            <person name="Iannotti N."/>
            <person name="Marturano G."/>
            <person name="Paoli F."/>
            <person name="Bruttini M."/>
            <person name="Carapelli A."/>
            <person name="Frati F."/>
            <person name="Nardi F."/>
        </authorList>
    </citation>
    <scope>NUCLEOTIDE SEQUENCE [LARGE SCALE GENOMIC DNA]</scope>
    <source>
        <strain evidence="1">DMR45628</strain>
    </source>
</reference>
<sequence length="88" mass="9843">MKNISFCRHTLPLSSKDTADFLLFGDKLFDSISCYLLHPVDNKELRCARSDSCVGINGVLEYAKKKSAVAAYSEELDPDLKRIQISMA</sequence>
<dbReference type="Proteomes" id="UP001458880">
    <property type="component" value="Unassembled WGS sequence"/>
</dbReference>
<comment type="caution">
    <text evidence="1">The sequence shown here is derived from an EMBL/GenBank/DDBJ whole genome shotgun (WGS) entry which is preliminary data.</text>
</comment>